<protein>
    <submittedName>
        <fullName evidence="2">Uncharacterized protein</fullName>
    </submittedName>
</protein>
<organism evidence="2 3">
    <name type="scientific">Angustibacter luteus</name>
    <dbReference type="NCBI Taxonomy" id="658456"/>
    <lineage>
        <taxon>Bacteria</taxon>
        <taxon>Bacillati</taxon>
        <taxon>Actinomycetota</taxon>
        <taxon>Actinomycetes</taxon>
        <taxon>Kineosporiales</taxon>
        <taxon>Kineosporiaceae</taxon>
    </lineage>
</organism>
<dbReference type="RefSeq" id="WP_345716474.1">
    <property type="nucleotide sequence ID" value="NZ_BAABFP010000005.1"/>
</dbReference>
<dbReference type="Proteomes" id="UP001596189">
    <property type="component" value="Unassembled WGS sequence"/>
</dbReference>
<evidence type="ECO:0000313" key="2">
    <source>
        <dbReference type="EMBL" id="MFC6005588.1"/>
    </source>
</evidence>
<feature type="region of interest" description="Disordered" evidence="1">
    <location>
        <begin position="98"/>
        <end position="119"/>
    </location>
</feature>
<comment type="caution">
    <text evidence="2">The sequence shown here is derived from an EMBL/GenBank/DDBJ whole genome shotgun (WGS) entry which is preliminary data.</text>
</comment>
<keyword evidence="3" id="KW-1185">Reference proteome</keyword>
<evidence type="ECO:0000313" key="3">
    <source>
        <dbReference type="Proteomes" id="UP001596189"/>
    </source>
</evidence>
<dbReference type="EMBL" id="JBHSRD010000002">
    <property type="protein sequence ID" value="MFC6005588.1"/>
    <property type="molecule type" value="Genomic_DNA"/>
</dbReference>
<evidence type="ECO:0000256" key="1">
    <source>
        <dbReference type="SAM" id="MobiDB-lite"/>
    </source>
</evidence>
<proteinExistence type="predicted"/>
<gene>
    <name evidence="2" type="ORF">ACFQDO_00455</name>
</gene>
<feature type="compositionally biased region" description="Low complexity" evidence="1">
    <location>
        <begin position="102"/>
        <end position="114"/>
    </location>
</feature>
<name>A0ABW1JA38_9ACTN</name>
<accession>A0ABW1JA38</accession>
<sequence length="227" mass="23775">MPDNERDPELTRWLDVTREAWQAQAAWARASVDLLRSAIGGELDTASASRAYAEAARREGTRYWRSASRLGAEYARDVAQLGSQVATNVVDDVARTRTGRSAHAPSAEPAAHHAAPPPPAPAGLAGLTLHGVVGDRAVGSLTVANRHPRARRIELAASPLVDELGVVVAATLTLDPTRTTVPAGKEEVVSISCDLTPGTVTAGRTYRSTITVSGGEEATVVCVVAVD</sequence>
<reference evidence="3" key="1">
    <citation type="journal article" date="2019" name="Int. J. Syst. Evol. Microbiol.">
        <title>The Global Catalogue of Microorganisms (GCM) 10K type strain sequencing project: providing services to taxonomists for standard genome sequencing and annotation.</title>
        <authorList>
            <consortium name="The Broad Institute Genomics Platform"/>
            <consortium name="The Broad Institute Genome Sequencing Center for Infectious Disease"/>
            <person name="Wu L."/>
            <person name="Ma J."/>
        </authorList>
    </citation>
    <scope>NUCLEOTIDE SEQUENCE [LARGE SCALE GENOMIC DNA]</scope>
    <source>
        <strain evidence="3">KACC 14249</strain>
    </source>
</reference>